<evidence type="ECO:0000259" key="2">
    <source>
        <dbReference type="Pfam" id="PF25023"/>
    </source>
</evidence>
<organism evidence="3 4">
    <name type="scientific">Streptomyces nodosus</name>
    <dbReference type="NCBI Taxonomy" id="40318"/>
    <lineage>
        <taxon>Bacteria</taxon>
        <taxon>Bacillati</taxon>
        <taxon>Actinomycetota</taxon>
        <taxon>Actinomycetes</taxon>
        <taxon>Kitasatosporales</taxon>
        <taxon>Streptomycetaceae</taxon>
        <taxon>Streptomyces</taxon>
    </lineage>
</organism>
<proteinExistence type="predicted"/>
<dbReference type="EMBL" id="CP023747">
    <property type="protein sequence ID" value="QEV41539.1"/>
    <property type="molecule type" value="Genomic_DNA"/>
</dbReference>
<dbReference type="NCBIfam" id="TIGR01643">
    <property type="entry name" value="YD_repeat_2x"/>
    <property type="match status" value="5"/>
</dbReference>
<evidence type="ECO:0000313" key="4">
    <source>
        <dbReference type="Proteomes" id="UP000325763"/>
    </source>
</evidence>
<dbReference type="Gene3D" id="2.180.10.10">
    <property type="entry name" value="RHS repeat-associated core"/>
    <property type="match status" value="1"/>
</dbReference>
<name>A0A5P2WDS4_9ACTN</name>
<accession>A0A5P2WDS4</accession>
<evidence type="ECO:0000256" key="1">
    <source>
        <dbReference type="ARBA" id="ARBA00022737"/>
    </source>
</evidence>
<dbReference type="Pfam" id="PF05593">
    <property type="entry name" value="RHS_repeat"/>
    <property type="match status" value="2"/>
</dbReference>
<evidence type="ECO:0000313" key="3">
    <source>
        <dbReference type="EMBL" id="QEV41539.1"/>
    </source>
</evidence>
<dbReference type="PANTHER" id="PTHR32305:SF15">
    <property type="entry name" value="PROTEIN RHSA-RELATED"/>
    <property type="match status" value="1"/>
</dbReference>
<dbReference type="KEGG" id="snq:CP978_25950"/>
<dbReference type="SUPFAM" id="SSF82171">
    <property type="entry name" value="DPP6 N-terminal domain-like"/>
    <property type="match status" value="1"/>
</dbReference>
<dbReference type="InterPro" id="IPR031325">
    <property type="entry name" value="RHS_repeat"/>
</dbReference>
<dbReference type="InterPro" id="IPR056823">
    <property type="entry name" value="TEN-like_YD-shell"/>
</dbReference>
<dbReference type="Proteomes" id="UP000325763">
    <property type="component" value="Chromosome"/>
</dbReference>
<dbReference type="InterPro" id="IPR006530">
    <property type="entry name" value="YD"/>
</dbReference>
<dbReference type="PANTHER" id="PTHR32305">
    <property type="match status" value="1"/>
</dbReference>
<sequence length="399" mass="42292">MPLGGKGHDTSTCQLTCEYLPSRLSIDHRCFSAPCATHVQDDLKLLTIRQRCLSTHQPSRRVVAEVASQRPRRGGDGGISRPPALVVVAVRGEHPGGRGAGGGRGRPGRDRVEAAAVSAEGAAGKVAKVTNPDGAVTAYTYDKSSALLTAKNPKGRTQTYSYDAASRLKTATTPAGRTTSYTYDISGRLTEKALPGGSVHYGYDSLGRTTSVTHSDNSDDLAYVYDDNLLASTTLTAASGTTAEVDYTYDAAGNTLTTTRQNGPTTTRAYDATGELTSLTHTQGSSTLTKYDVTWNDAGSPAAITTTRGSTATTTLYSYDSAGQLTVEGDLVVRVRFPLLHVRLGLEEDACRLQRQVENSGLVLRPLPLPVAGGRLAADQARVHLQPEHQEALRLGCPE</sequence>
<dbReference type="AlphaFoldDB" id="A0A5P2WDS4"/>
<reference evidence="3 4" key="1">
    <citation type="submission" date="2017-09" db="EMBL/GenBank/DDBJ databases">
        <title>Streptomyces genome completion.</title>
        <authorList>
            <person name="Lee N."/>
            <person name="Cho B.-K."/>
        </authorList>
    </citation>
    <scope>NUCLEOTIDE SEQUENCE [LARGE SCALE GENOMIC DNA]</scope>
    <source>
        <strain evidence="3 4">ATCC 14899</strain>
    </source>
</reference>
<keyword evidence="1" id="KW-0677">Repeat</keyword>
<gene>
    <name evidence="3" type="ORF">CP978_25950</name>
</gene>
<protein>
    <submittedName>
        <fullName evidence="3">RHS repeat protein</fullName>
    </submittedName>
</protein>
<dbReference type="Pfam" id="PF25023">
    <property type="entry name" value="TEN_YD-shell"/>
    <property type="match status" value="1"/>
</dbReference>
<dbReference type="InterPro" id="IPR050708">
    <property type="entry name" value="T6SS_VgrG/RHS"/>
</dbReference>
<feature type="domain" description="Teneurin-like YD-shell" evidence="2">
    <location>
        <begin position="202"/>
        <end position="326"/>
    </location>
</feature>